<sequence length="314" mass="32898">MDAFVKKRKAPDGADKVRPTFVVCPGAGGGDCAALTQALATFGKTTTIANGKWAGNFPSQMGANVQLVVDAARRAAADGAPVILVGHSFGCRVVAELLTSEAVPKPSGVQRLPSNVITSGAVLESFPLYGPSPPKPSTDREVSIRNLPSQSKILFLSGAKDEFLDRSKQWRSGQPVGEAALKAVLATSQCDPTVVMVDGARHAAFKVAKAKSDTVRRSNIAAIKAHVFERLLTTARPVTAPVPAPNKPPPLVKPVALRPPTPPPSSEIVPPSTTERPEPEPLKVALPEAGLANFMAKPDVSSPEPKKARPNAEN</sequence>
<dbReference type="Gene3D" id="3.40.50.1820">
    <property type="entry name" value="alpha/beta hydrolase"/>
    <property type="match status" value="1"/>
</dbReference>
<dbReference type="OrthoDB" id="203189at2759"/>
<dbReference type="Proteomes" id="UP000789595">
    <property type="component" value="Unassembled WGS sequence"/>
</dbReference>
<gene>
    <name evidence="2" type="ORF">PCAL00307_LOCUS19378</name>
    <name evidence="3" type="ORF">PECAL_2P21660</name>
</gene>
<dbReference type="SUPFAM" id="SSF53474">
    <property type="entry name" value="alpha/beta-Hydrolases"/>
    <property type="match status" value="1"/>
</dbReference>
<reference evidence="2" key="1">
    <citation type="submission" date="2021-01" db="EMBL/GenBank/DDBJ databases">
        <authorList>
            <person name="Corre E."/>
            <person name="Pelletier E."/>
            <person name="Niang G."/>
            <person name="Scheremetjew M."/>
            <person name="Finn R."/>
            <person name="Kale V."/>
            <person name="Holt S."/>
            <person name="Cochrane G."/>
            <person name="Meng A."/>
            <person name="Brown T."/>
            <person name="Cohen L."/>
        </authorList>
    </citation>
    <scope>NUCLEOTIDE SEQUENCE</scope>
    <source>
        <strain evidence="2">CCMP1756</strain>
    </source>
</reference>
<organism evidence="2">
    <name type="scientific">Pelagomonas calceolata</name>
    <dbReference type="NCBI Taxonomy" id="35677"/>
    <lineage>
        <taxon>Eukaryota</taxon>
        <taxon>Sar</taxon>
        <taxon>Stramenopiles</taxon>
        <taxon>Ochrophyta</taxon>
        <taxon>Pelagophyceae</taxon>
        <taxon>Pelagomonadales</taxon>
        <taxon>Pelagomonadaceae</taxon>
        <taxon>Pelagomonas</taxon>
    </lineage>
</organism>
<name>A0A7S4A503_9STRA</name>
<evidence type="ECO:0000313" key="3">
    <source>
        <dbReference type="EMBL" id="CAH0369060.1"/>
    </source>
</evidence>
<keyword evidence="4" id="KW-1185">Reference proteome</keyword>
<evidence type="ECO:0000313" key="2">
    <source>
        <dbReference type="EMBL" id="CAE0703930.1"/>
    </source>
</evidence>
<evidence type="ECO:0000256" key="1">
    <source>
        <dbReference type="SAM" id="MobiDB-lite"/>
    </source>
</evidence>
<dbReference type="InterPro" id="IPR029058">
    <property type="entry name" value="AB_hydrolase_fold"/>
</dbReference>
<feature type="region of interest" description="Disordered" evidence="1">
    <location>
        <begin position="239"/>
        <end position="314"/>
    </location>
</feature>
<accession>A0A7S4A503</accession>
<evidence type="ECO:0000313" key="4">
    <source>
        <dbReference type="Proteomes" id="UP000789595"/>
    </source>
</evidence>
<feature type="compositionally biased region" description="Basic and acidic residues" evidence="1">
    <location>
        <begin position="304"/>
        <end position="314"/>
    </location>
</feature>
<feature type="compositionally biased region" description="Pro residues" evidence="1">
    <location>
        <begin position="240"/>
        <end position="265"/>
    </location>
</feature>
<dbReference type="EMBL" id="CAKKNE010000002">
    <property type="protein sequence ID" value="CAH0369060.1"/>
    <property type="molecule type" value="Genomic_DNA"/>
</dbReference>
<protein>
    <submittedName>
        <fullName evidence="2">Uncharacterized protein</fullName>
    </submittedName>
</protein>
<dbReference type="EMBL" id="HBIW01022482">
    <property type="protein sequence ID" value="CAE0703930.1"/>
    <property type="molecule type" value="Transcribed_RNA"/>
</dbReference>
<dbReference type="AlphaFoldDB" id="A0A7S4A503"/>
<proteinExistence type="predicted"/>
<reference evidence="3" key="2">
    <citation type="submission" date="2021-11" db="EMBL/GenBank/DDBJ databases">
        <authorList>
            <consortium name="Genoscope - CEA"/>
            <person name="William W."/>
        </authorList>
    </citation>
    <scope>NUCLEOTIDE SEQUENCE</scope>
</reference>